<dbReference type="InterPro" id="IPR029787">
    <property type="entry name" value="Nucleotide_cyclase"/>
</dbReference>
<dbReference type="RefSeq" id="WP_148813454.1">
    <property type="nucleotide sequence ID" value="NZ_CP043046.1"/>
</dbReference>
<dbReference type="PANTHER" id="PTHR44757">
    <property type="entry name" value="DIGUANYLATE CYCLASE DGCP"/>
    <property type="match status" value="1"/>
</dbReference>
<sequence>MHDASIDQAGFPWARDPLHLSKLLDSTADYIAFIDSAERLQYQNRAARELIGGVDLRGQTLTELEIYMGSSAWGAQVRVALQDGVHVQFDWFAPNVQRWLTQDVYPVADGIALFARDVTVRHEQELARQHDHQRLSHQASHDALTGLPNRMALHAMIDEELKRPGGPEFALHLIDLDGFKTINDTLGHAVGDLLLKQVAERLSTCQGAQGTVARYGGDEFVLLQTGSVSQAEAVATGRRIIAELSRAYQIERENVLVGACIGIAFAPQHGKDADSLYRAADAAMYQAKAVGRNNLRCFDPAIQHDKHRRQALRAWMRDAIAKQELHLVFQPMITLETGLATEFEALLRWRQPVLGDIGPAEFIPIAEESGQIVAIGAWVLDQACRAAANWPATFTVTVNLSPMQLVPSIVDTVANALQQSRLAPERLTLEITETVLLENSASNLTTLHTLRAMGVRIVLDDFGVGFASLSYLQQFPFDKIKIDRSFVGDLERRRDSQSIVKAVILLADDMGMDTTAEGVETSGQLSWLRQAGCGQVQGFLLGRPMSAEDLPGYLLSYLASEGAGEVKVDAVKG</sequence>
<name>A0A5C0AWU6_9BURK</name>
<dbReference type="Gene3D" id="3.30.70.270">
    <property type="match status" value="1"/>
</dbReference>
<evidence type="ECO:0000259" key="2">
    <source>
        <dbReference type="PROSITE" id="PS50887"/>
    </source>
</evidence>
<dbReference type="EMBL" id="CP043046">
    <property type="protein sequence ID" value="QEI05300.1"/>
    <property type="molecule type" value="Genomic_DNA"/>
</dbReference>
<dbReference type="PROSITE" id="PS50883">
    <property type="entry name" value="EAL"/>
    <property type="match status" value="1"/>
</dbReference>
<dbReference type="SMART" id="SM00052">
    <property type="entry name" value="EAL"/>
    <property type="match status" value="1"/>
</dbReference>
<dbReference type="InterPro" id="IPR052155">
    <property type="entry name" value="Biofilm_reg_signaling"/>
</dbReference>
<evidence type="ECO:0000259" key="1">
    <source>
        <dbReference type="PROSITE" id="PS50883"/>
    </source>
</evidence>
<dbReference type="SUPFAM" id="SSF141868">
    <property type="entry name" value="EAL domain-like"/>
    <property type="match status" value="1"/>
</dbReference>
<feature type="domain" description="EAL" evidence="1">
    <location>
        <begin position="309"/>
        <end position="558"/>
    </location>
</feature>
<proteinExistence type="predicted"/>
<evidence type="ECO:0000313" key="3">
    <source>
        <dbReference type="EMBL" id="QEI05300.1"/>
    </source>
</evidence>
<dbReference type="SUPFAM" id="SSF55073">
    <property type="entry name" value="Nucleotide cyclase"/>
    <property type="match status" value="1"/>
</dbReference>
<dbReference type="Pfam" id="PF00563">
    <property type="entry name" value="EAL"/>
    <property type="match status" value="1"/>
</dbReference>
<keyword evidence="4" id="KW-1185">Reference proteome</keyword>
<dbReference type="InterPro" id="IPR000160">
    <property type="entry name" value="GGDEF_dom"/>
</dbReference>
<dbReference type="Gene3D" id="3.30.450.20">
    <property type="entry name" value="PAS domain"/>
    <property type="match status" value="1"/>
</dbReference>
<evidence type="ECO:0000313" key="4">
    <source>
        <dbReference type="Proteomes" id="UP000325161"/>
    </source>
</evidence>
<organism evidence="3 4">
    <name type="scientific">Pigmentiphaga aceris</name>
    <dbReference type="NCBI Taxonomy" id="1940612"/>
    <lineage>
        <taxon>Bacteria</taxon>
        <taxon>Pseudomonadati</taxon>
        <taxon>Pseudomonadota</taxon>
        <taxon>Betaproteobacteria</taxon>
        <taxon>Burkholderiales</taxon>
        <taxon>Alcaligenaceae</taxon>
        <taxon>Pigmentiphaga</taxon>
    </lineage>
</organism>
<dbReference type="Gene3D" id="3.20.20.450">
    <property type="entry name" value="EAL domain"/>
    <property type="match status" value="1"/>
</dbReference>
<dbReference type="InterPro" id="IPR001633">
    <property type="entry name" value="EAL_dom"/>
</dbReference>
<dbReference type="Proteomes" id="UP000325161">
    <property type="component" value="Chromosome"/>
</dbReference>
<protein>
    <submittedName>
        <fullName evidence="3">EAL domain-containing protein</fullName>
    </submittedName>
</protein>
<dbReference type="NCBIfam" id="TIGR00254">
    <property type="entry name" value="GGDEF"/>
    <property type="match status" value="1"/>
</dbReference>
<feature type="domain" description="GGDEF" evidence="2">
    <location>
        <begin position="167"/>
        <end position="300"/>
    </location>
</feature>
<dbReference type="PROSITE" id="PS50887">
    <property type="entry name" value="GGDEF"/>
    <property type="match status" value="1"/>
</dbReference>
<gene>
    <name evidence="3" type="ORF">FXN63_05175</name>
</gene>
<dbReference type="InterPro" id="IPR043128">
    <property type="entry name" value="Rev_trsase/Diguanyl_cyclase"/>
</dbReference>
<dbReference type="SMART" id="SM00267">
    <property type="entry name" value="GGDEF"/>
    <property type="match status" value="1"/>
</dbReference>
<dbReference type="KEGG" id="pacr:FXN63_05175"/>
<reference evidence="3 4" key="1">
    <citation type="submission" date="2019-08" db="EMBL/GenBank/DDBJ databases">
        <title>Amphibian skin-associated Pigmentiphaga: genome sequence and occurrence across geography and hosts.</title>
        <authorList>
            <person name="Bletz M.C."/>
            <person name="Bunk B."/>
            <person name="Sproeer C."/>
            <person name="Biwer P."/>
            <person name="Reiter S."/>
            <person name="Rabemananjara F.C.E."/>
            <person name="Schulz S."/>
            <person name="Overmann J."/>
            <person name="Vences M."/>
        </authorList>
    </citation>
    <scope>NUCLEOTIDE SEQUENCE [LARGE SCALE GENOMIC DNA]</scope>
    <source>
        <strain evidence="3 4">Mada1488</strain>
    </source>
</reference>
<dbReference type="OrthoDB" id="9813903at2"/>
<dbReference type="CDD" id="cd01949">
    <property type="entry name" value="GGDEF"/>
    <property type="match status" value="1"/>
</dbReference>
<dbReference type="InterPro" id="IPR035919">
    <property type="entry name" value="EAL_sf"/>
</dbReference>
<accession>A0A5C0AWU6</accession>
<dbReference type="PANTHER" id="PTHR44757:SF2">
    <property type="entry name" value="BIOFILM ARCHITECTURE MAINTENANCE PROTEIN MBAA"/>
    <property type="match status" value="1"/>
</dbReference>
<dbReference type="Pfam" id="PF00990">
    <property type="entry name" value="GGDEF"/>
    <property type="match status" value="1"/>
</dbReference>
<dbReference type="CDD" id="cd01948">
    <property type="entry name" value="EAL"/>
    <property type="match status" value="1"/>
</dbReference>
<dbReference type="AlphaFoldDB" id="A0A5C0AWU6"/>